<accession>A0A022PJ43</accession>
<dbReference type="Pfam" id="PF00501">
    <property type="entry name" value="AMP-binding"/>
    <property type="match status" value="1"/>
</dbReference>
<evidence type="ECO:0000313" key="2">
    <source>
        <dbReference type="EMBL" id="EYU15534.1"/>
    </source>
</evidence>
<dbReference type="InterPro" id="IPR000873">
    <property type="entry name" value="AMP-dep_synth/lig_dom"/>
</dbReference>
<dbReference type="GO" id="GO:0043041">
    <property type="term" value="P:amino acid activation for nonribosomal peptide biosynthetic process"/>
    <property type="evidence" value="ECO:0007669"/>
    <property type="project" value="TreeGrafter"/>
</dbReference>
<sequence length="854" mass="95482">MVDNSNVISEATVSYWKGFLSEYRSPEYEISYCKDISSEPTKFSFSEEISKTLLSIANGSNKRLSILLMSLAAYAQAIMLKSSEITVLTGNYLEDSTEAKVLCLPFNFDSECTLKEVIVAASTNIQQKLAYSVASFQNIFDSTVTFPLAVILKNCQKESDEFFERSLSQLCFEHDNALISCEVTSIYDSEYIITIMNMVESWVSKIRSDGKISELLIPEPFYLNVVEAENGINTEQSILAVFKQQVGTHPAKTAIADGMGELSYAELDKLSDACAIKLIELGIERGDTIGIHMPRSCSAIIAMFAVLKAGGKYCPFDINWPVGRKKYVLDIADMRLVISSIDTQLALEEYSQITYDNLQHNGFDIKQNLQLPEINGQDSAYIIFTSGSTGNPKGVEIPHSAVVNLVKGLYQKVYRNYPWDLNVSMISALSFDASVQQLYPALLLGHTLHIVPDEIRKDGKRISQFWRDRKIHIADCTPTHLRMIRSQMNGQRIDCQVKHLMIGGEKLDQQNWLNFADCWESVPNASNAYGPTECCVQSLSFEFNASSQISTETIPIGLPMSGEEIVLIDEFMRILPKGAVGEIAISGKGLAKGYINNAQLSQESFIFINGKRYYRTGDLARYIGEEGMIYLGRIDSQVKMNGYRIELGEIEKVIQQAILKLNSGDDIKPVVDVHVIVNNKESDNQLLIAYICSNQEIDFDTLRKEVASHLPDYMVPAYFIAVDTFPQNSSGKIDNAKLPDPRCDVVQKKIVACNSETEQQILDIWADLLTTRKENISLTDNFFDLGGSSFKLAQLSFKLSEVFAREIEIVDLFQHTTIQSQAQYIDGNQQPLDSSDNGANSTEQFDEALKIFGL</sequence>
<dbReference type="GO" id="GO:0031177">
    <property type="term" value="F:phosphopantetheine binding"/>
    <property type="evidence" value="ECO:0007669"/>
    <property type="project" value="TreeGrafter"/>
</dbReference>
<dbReference type="GO" id="GO:0044550">
    <property type="term" value="P:secondary metabolite biosynthetic process"/>
    <property type="evidence" value="ECO:0007669"/>
    <property type="project" value="TreeGrafter"/>
</dbReference>
<comment type="caution">
    <text evidence="2">The sequence shown here is derived from an EMBL/GenBank/DDBJ whole genome shotgun (WGS) entry which is preliminary data.</text>
</comment>
<dbReference type="CDD" id="cd05930">
    <property type="entry name" value="A_NRPS"/>
    <property type="match status" value="1"/>
</dbReference>
<proteinExistence type="predicted"/>
<dbReference type="SUPFAM" id="SSF47336">
    <property type="entry name" value="ACP-like"/>
    <property type="match status" value="1"/>
</dbReference>
<dbReference type="Gene3D" id="1.10.1200.10">
    <property type="entry name" value="ACP-like"/>
    <property type="match status" value="1"/>
</dbReference>
<gene>
    <name evidence="2" type="ORF">BA1DRAFT_01889</name>
</gene>
<protein>
    <submittedName>
        <fullName evidence="2">Amino acid adenylation enzyme/thioester reductase family protein</fullName>
    </submittedName>
</protein>
<reference evidence="2 3" key="1">
    <citation type="submission" date="2014-03" db="EMBL/GenBank/DDBJ databases">
        <title>Draft Genome of Photorhabdus luminescens BA1, an Egyptian Isolate.</title>
        <authorList>
            <person name="Ghazal S."/>
            <person name="Hurst S.G.IV."/>
            <person name="Morris K."/>
            <person name="Thomas K."/>
            <person name="Tisa L.S."/>
        </authorList>
    </citation>
    <scope>NUCLEOTIDE SEQUENCE [LARGE SCALE GENOMIC DNA]</scope>
    <source>
        <strain evidence="2 3">BA1</strain>
    </source>
</reference>
<dbReference type="InterPro" id="IPR009081">
    <property type="entry name" value="PP-bd_ACP"/>
</dbReference>
<dbReference type="GO" id="GO:0005737">
    <property type="term" value="C:cytoplasm"/>
    <property type="evidence" value="ECO:0007669"/>
    <property type="project" value="TreeGrafter"/>
</dbReference>
<dbReference type="PATRIC" id="fig|1393736.3.peg.1914"/>
<dbReference type="InterPro" id="IPR010071">
    <property type="entry name" value="AA_adenyl_dom"/>
</dbReference>
<dbReference type="SUPFAM" id="SSF56801">
    <property type="entry name" value="Acetyl-CoA synthetase-like"/>
    <property type="match status" value="1"/>
</dbReference>
<dbReference type="Pfam" id="PF00550">
    <property type="entry name" value="PP-binding"/>
    <property type="match status" value="1"/>
</dbReference>
<dbReference type="PANTHER" id="PTHR45527:SF1">
    <property type="entry name" value="FATTY ACID SYNTHASE"/>
    <property type="match status" value="1"/>
</dbReference>
<dbReference type="Pfam" id="PF13193">
    <property type="entry name" value="AMP-binding_C"/>
    <property type="match status" value="1"/>
</dbReference>
<dbReference type="InterPro" id="IPR045851">
    <property type="entry name" value="AMP-bd_C_sf"/>
</dbReference>
<dbReference type="InterPro" id="IPR042099">
    <property type="entry name" value="ANL_N_sf"/>
</dbReference>
<dbReference type="EMBL" id="JFGV01000023">
    <property type="protein sequence ID" value="EYU15534.1"/>
    <property type="molecule type" value="Genomic_DNA"/>
</dbReference>
<organism evidence="2 3">
    <name type="scientific">Photorhabdus aegyptia</name>
    <dbReference type="NCBI Taxonomy" id="2805098"/>
    <lineage>
        <taxon>Bacteria</taxon>
        <taxon>Pseudomonadati</taxon>
        <taxon>Pseudomonadota</taxon>
        <taxon>Gammaproteobacteria</taxon>
        <taxon>Enterobacterales</taxon>
        <taxon>Morganellaceae</taxon>
        <taxon>Photorhabdus</taxon>
    </lineage>
</organism>
<dbReference type="InterPro" id="IPR036736">
    <property type="entry name" value="ACP-like_sf"/>
</dbReference>
<dbReference type="PROSITE" id="PS50075">
    <property type="entry name" value="CARRIER"/>
    <property type="match status" value="1"/>
</dbReference>
<feature type="domain" description="Carrier" evidence="1">
    <location>
        <begin position="752"/>
        <end position="829"/>
    </location>
</feature>
<dbReference type="PANTHER" id="PTHR45527">
    <property type="entry name" value="NONRIBOSOMAL PEPTIDE SYNTHETASE"/>
    <property type="match status" value="1"/>
</dbReference>
<dbReference type="Gene3D" id="3.30.300.30">
    <property type="match status" value="1"/>
</dbReference>
<evidence type="ECO:0000259" key="1">
    <source>
        <dbReference type="PROSITE" id="PS50075"/>
    </source>
</evidence>
<dbReference type="InterPro" id="IPR020845">
    <property type="entry name" value="AMP-binding_CS"/>
</dbReference>
<keyword evidence="3" id="KW-1185">Reference proteome</keyword>
<dbReference type="AlphaFoldDB" id="A0A022PJ43"/>
<name>A0A022PJ43_9GAMM</name>
<evidence type="ECO:0000313" key="3">
    <source>
        <dbReference type="Proteomes" id="UP000023464"/>
    </source>
</evidence>
<dbReference type="Proteomes" id="UP000023464">
    <property type="component" value="Unassembled WGS sequence"/>
</dbReference>
<dbReference type="NCBIfam" id="TIGR01733">
    <property type="entry name" value="AA-adenyl-dom"/>
    <property type="match status" value="1"/>
</dbReference>
<dbReference type="Gene3D" id="3.40.50.12780">
    <property type="entry name" value="N-terminal domain of ligase-like"/>
    <property type="match status" value="1"/>
</dbReference>
<dbReference type="PROSITE" id="PS00455">
    <property type="entry name" value="AMP_BINDING"/>
    <property type="match status" value="1"/>
</dbReference>
<dbReference type="InterPro" id="IPR025110">
    <property type="entry name" value="AMP-bd_C"/>
</dbReference>